<dbReference type="InterPro" id="IPR026870">
    <property type="entry name" value="Zinc_ribbon_dom"/>
</dbReference>
<proteinExistence type="predicted"/>
<protein>
    <recommendedName>
        <fullName evidence="1">Zinc-ribbon domain-containing protein</fullName>
    </recommendedName>
</protein>
<name>A0A645EBC2_9ZZZZ</name>
<accession>A0A645EBC2</accession>
<dbReference type="EMBL" id="VSSQ01045446">
    <property type="protein sequence ID" value="MPM99344.1"/>
    <property type="molecule type" value="Genomic_DNA"/>
</dbReference>
<reference evidence="2" key="1">
    <citation type="submission" date="2019-08" db="EMBL/GenBank/DDBJ databases">
        <authorList>
            <person name="Kucharzyk K."/>
            <person name="Murdoch R.W."/>
            <person name="Higgins S."/>
            <person name="Loffler F."/>
        </authorList>
    </citation>
    <scope>NUCLEOTIDE SEQUENCE</scope>
</reference>
<comment type="caution">
    <text evidence="2">The sequence shown here is derived from an EMBL/GenBank/DDBJ whole genome shotgun (WGS) entry which is preliminary data.</text>
</comment>
<evidence type="ECO:0000313" key="2">
    <source>
        <dbReference type="EMBL" id="MPM99344.1"/>
    </source>
</evidence>
<gene>
    <name evidence="2" type="ORF">SDC9_146535</name>
</gene>
<evidence type="ECO:0000259" key="1">
    <source>
        <dbReference type="Pfam" id="PF13240"/>
    </source>
</evidence>
<sequence length="121" mass="13058">MSNKTLDQFTDAMRDAANKAADVASNLAMKGKEKIDRMSLENELAKAQRQLGALVYSLKKSGEENPELVDHYIDVIAGVEAKLNENEATQAEKYCVSVCPQCGTEVADDAGFCSHCGAKLS</sequence>
<dbReference type="Pfam" id="PF13240">
    <property type="entry name" value="Zn_Ribbon_1"/>
    <property type="match status" value="1"/>
</dbReference>
<feature type="domain" description="Zinc-ribbon" evidence="1">
    <location>
        <begin position="99"/>
        <end position="120"/>
    </location>
</feature>
<organism evidence="2">
    <name type="scientific">bioreactor metagenome</name>
    <dbReference type="NCBI Taxonomy" id="1076179"/>
    <lineage>
        <taxon>unclassified sequences</taxon>
        <taxon>metagenomes</taxon>
        <taxon>ecological metagenomes</taxon>
    </lineage>
</organism>
<dbReference type="AlphaFoldDB" id="A0A645EBC2"/>